<protein>
    <submittedName>
        <fullName evidence="1">Uncharacterized protein</fullName>
    </submittedName>
</protein>
<sequence length="127" mass="15029">MDFDRYGGGYKKMSYEQCQDAICIPEKVMKKERDPYLQSLKKKCILKKTPSKQNIKSYSVCAINHYNASHLKLLDTKQLKCMKKKCDNLIKFGGRKYGSRNTKMNTLKKNKNNKRKTFRRKYPSLFI</sequence>
<reference evidence="1" key="1">
    <citation type="journal article" date="2020" name="Nature">
        <title>Giant virus diversity and host interactions through global metagenomics.</title>
        <authorList>
            <person name="Schulz F."/>
            <person name="Roux S."/>
            <person name="Paez-Espino D."/>
            <person name="Jungbluth S."/>
            <person name="Walsh D.A."/>
            <person name="Denef V.J."/>
            <person name="McMahon K.D."/>
            <person name="Konstantinidis K.T."/>
            <person name="Eloe-Fadrosh E.A."/>
            <person name="Kyrpides N.C."/>
            <person name="Woyke T."/>
        </authorList>
    </citation>
    <scope>NUCLEOTIDE SEQUENCE</scope>
    <source>
        <strain evidence="1">GVMAG-M-3300023184-18</strain>
    </source>
</reference>
<proteinExistence type="predicted"/>
<evidence type="ECO:0000313" key="1">
    <source>
        <dbReference type="EMBL" id="QHT87038.1"/>
    </source>
</evidence>
<name>A0A6C0I210_9ZZZZ</name>
<accession>A0A6C0I210</accession>
<dbReference type="EMBL" id="MN740080">
    <property type="protein sequence ID" value="QHT87038.1"/>
    <property type="molecule type" value="Genomic_DNA"/>
</dbReference>
<organism evidence="1">
    <name type="scientific">viral metagenome</name>
    <dbReference type="NCBI Taxonomy" id="1070528"/>
    <lineage>
        <taxon>unclassified sequences</taxon>
        <taxon>metagenomes</taxon>
        <taxon>organismal metagenomes</taxon>
    </lineage>
</organism>
<dbReference type="AlphaFoldDB" id="A0A6C0I210"/>